<name>A0A9W6EYK6_9CHLO</name>
<comment type="caution">
    <text evidence="2">The sequence shown here is derived from an EMBL/GenBank/DDBJ whole genome shotgun (WGS) entry which is preliminary data.</text>
</comment>
<organism evidence="2 3">
    <name type="scientific">Pleodorina starrii</name>
    <dbReference type="NCBI Taxonomy" id="330485"/>
    <lineage>
        <taxon>Eukaryota</taxon>
        <taxon>Viridiplantae</taxon>
        <taxon>Chlorophyta</taxon>
        <taxon>core chlorophytes</taxon>
        <taxon>Chlorophyceae</taxon>
        <taxon>CS clade</taxon>
        <taxon>Chlamydomonadales</taxon>
        <taxon>Volvocaceae</taxon>
        <taxon>Pleodorina</taxon>
    </lineage>
</organism>
<sequence length="704" mass="75761">MNANMQAAPHRCETTSARPATRCHAPLLYLTMDSSSCNTSGLCWDVRNAATSRICICFFEQARAGRAARRRLAQQLAQMPLSCEPCCEWSCGVTVPSSLVLDNPTMFDNAALLEERTASAAAAVEEESSDDAARLAAAPLQLREAAKDSLGASELRTSLESSFILPAPWTSADVQLYDIADSEAALLDRSGRQASLPAAFGRQSQRRMGAPRWQSCTPAVRWPTRFCAVRSHGQRPPCVRIRSLESSLAQQLAQMPLSCEPCCEWSCGVTVPSSLVLDNPTMFDNAALLEERTASAAAAVEEESSDDAARLAAAPLQLREAAKDSLGASELRTSLESSFILPAPWTSADVQLYDIADSEAALLDRSGRQASLPAAFGRQSQRRMGAYVVVARRRSTAHWTRCIRRRPWSIPRPSKQRAQRRRGSPVVQLWPVSSGDRQPASKCWTGTHEPLHGLAVRIWPSTAPPPSSASAQPSPAQPSSAQPSSAQPSSAQPSPAQLSSAQLSPAQHSSAQPLTFIPLTLIPLYLHPPHLPPLTVIPLIIIPLTFIPPPPPTTTAGSPDACGSSPRATFQKVGAAAAHHLAESRSGHATLVGGAPMNANMQAAPHRCETTSARPATRCHAPLLYLTMDSSSCNTRGLCWDVRNAATSRICICFFEQARAGRAARRRCAGRRDSVQSGRTASTRPVFASAPWSQAWPSSWRRCL</sequence>
<feature type="compositionally biased region" description="Low complexity" evidence="1">
    <location>
        <begin position="468"/>
        <end position="507"/>
    </location>
</feature>
<dbReference type="EMBL" id="BRXU01000003">
    <property type="protein sequence ID" value="GLC50098.1"/>
    <property type="molecule type" value="Genomic_DNA"/>
</dbReference>
<gene>
    <name evidence="2" type="primary">PLESTBF000181</name>
    <name evidence="2" type="ORF">PLESTB_000341900</name>
</gene>
<evidence type="ECO:0000313" key="3">
    <source>
        <dbReference type="Proteomes" id="UP001165080"/>
    </source>
</evidence>
<dbReference type="AlphaFoldDB" id="A0A9W6EYK6"/>
<accession>A0A9W6EYK6</accession>
<feature type="region of interest" description="Disordered" evidence="1">
    <location>
        <begin position="410"/>
        <end position="507"/>
    </location>
</feature>
<keyword evidence="3" id="KW-1185">Reference proteome</keyword>
<protein>
    <submittedName>
        <fullName evidence="2">Uncharacterized protein</fullName>
    </submittedName>
</protein>
<proteinExistence type="predicted"/>
<evidence type="ECO:0000313" key="2">
    <source>
        <dbReference type="EMBL" id="GLC50098.1"/>
    </source>
</evidence>
<reference evidence="2 3" key="1">
    <citation type="journal article" date="2023" name="Commun. Biol.">
        <title>Reorganization of the ancestral sex-determining regions during the evolution of trioecy in Pleodorina starrii.</title>
        <authorList>
            <person name="Takahashi K."/>
            <person name="Suzuki S."/>
            <person name="Kawai-Toyooka H."/>
            <person name="Yamamoto K."/>
            <person name="Hamaji T."/>
            <person name="Ootsuki R."/>
            <person name="Yamaguchi H."/>
            <person name="Kawachi M."/>
            <person name="Higashiyama T."/>
            <person name="Nozaki H."/>
        </authorList>
    </citation>
    <scope>NUCLEOTIDE SEQUENCE [LARGE SCALE GENOMIC DNA]</scope>
    <source>
        <strain evidence="2 3">NIES-4479</strain>
    </source>
</reference>
<dbReference type="Proteomes" id="UP001165080">
    <property type="component" value="Unassembled WGS sequence"/>
</dbReference>
<feature type="compositionally biased region" description="Basic residues" evidence="1">
    <location>
        <begin position="414"/>
        <end position="423"/>
    </location>
</feature>
<evidence type="ECO:0000256" key="1">
    <source>
        <dbReference type="SAM" id="MobiDB-lite"/>
    </source>
</evidence>